<dbReference type="RefSeq" id="WP_038559109.1">
    <property type="nucleotide sequence ID" value="NZ_CP008876.1"/>
</dbReference>
<evidence type="ECO:0000256" key="6">
    <source>
        <dbReference type="ARBA" id="ARBA00022840"/>
    </source>
</evidence>
<keyword evidence="3" id="KW-1003">Cell membrane</keyword>
<feature type="transmembrane region" description="Helical" evidence="9">
    <location>
        <begin position="251"/>
        <end position="269"/>
    </location>
</feature>
<dbReference type="SUPFAM" id="SSF90123">
    <property type="entry name" value="ABC transporter transmembrane region"/>
    <property type="match status" value="1"/>
</dbReference>
<organism evidence="12 13">
    <name type="scientific">Terribacillus saccharophilus</name>
    <dbReference type="NCBI Taxonomy" id="361277"/>
    <lineage>
        <taxon>Bacteria</taxon>
        <taxon>Bacillati</taxon>
        <taxon>Bacillota</taxon>
        <taxon>Bacilli</taxon>
        <taxon>Bacillales</taxon>
        <taxon>Bacillaceae</taxon>
        <taxon>Terribacillus</taxon>
    </lineage>
</organism>
<dbReference type="InterPro" id="IPR011527">
    <property type="entry name" value="ABC1_TM_dom"/>
</dbReference>
<feature type="transmembrane region" description="Helical" evidence="9">
    <location>
        <begin position="157"/>
        <end position="176"/>
    </location>
</feature>
<dbReference type="InterPro" id="IPR027417">
    <property type="entry name" value="P-loop_NTPase"/>
</dbReference>
<keyword evidence="4 9" id="KW-0812">Transmembrane</keyword>
<feature type="domain" description="ABC transporter" evidence="10">
    <location>
        <begin position="337"/>
        <end position="572"/>
    </location>
</feature>
<evidence type="ECO:0000256" key="8">
    <source>
        <dbReference type="ARBA" id="ARBA00023136"/>
    </source>
</evidence>
<dbReference type="PROSITE" id="PS50893">
    <property type="entry name" value="ABC_TRANSPORTER_2"/>
    <property type="match status" value="1"/>
</dbReference>
<keyword evidence="5" id="KW-0547">Nucleotide-binding</keyword>
<keyword evidence="8 9" id="KW-0472">Membrane</keyword>
<dbReference type="PROSITE" id="PS00211">
    <property type="entry name" value="ABC_TRANSPORTER_1"/>
    <property type="match status" value="1"/>
</dbReference>
<evidence type="ECO:0000256" key="3">
    <source>
        <dbReference type="ARBA" id="ARBA00022475"/>
    </source>
</evidence>
<dbReference type="SUPFAM" id="SSF52540">
    <property type="entry name" value="P-loop containing nucleoside triphosphate hydrolases"/>
    <property type="match status" value="1"/>
</dbReference>
<dbReference type="PROSITE" id="PS50929">
    <property type="entry name" value="ABC_TM1F"/>
    <property type="match status" value="1"/>
</dbReference>
<feature type="transmembrane region" description="Helical" evidence="9">
    <location>
        <begin position="127"/>
        <end position="151"/>
    </location>
</feature>
<accession>A0A075LJ80</accession>
<keyword evidence="6 12" id="KW-0067">ATP-binding</keyword>
<keyword evidence="7 9" id="KW-1133">Transmembrane helix</keyword>
<dbReference type="Gene3D" id="1.20.1560.10">
    <property type="entry name" value="ABC transporter type 1, transmembrane domain"/>
    <property type="match status" value="1"/>
</dbReference>
<dbReference type="InterPro" id="IPR003439">
    <property type="entry name" value="ABC_transporter-like_ATP-bd"/>
</dbReference>
<dbReference type="InterPro" id="IPR003593">
    <property type="entry name" value="AAA+_ATPase"/>
</dbReference>
<evidence type="ECO:0000256" key="5">
    <source>
        <dbReference type="ARBA" id="ARBA00022741"/>
    </source>
</evidence>
<evidence type="ECO:0000256" key="4">
    <source>
        <dbReference type="ARBA" id="ARBA00022692"/>
    </source>
</evidence>
<evidence type="ECO:0000313" key="13">
    <source>
        <dbReference type="Proteomes" id="UP000027980"/>
    </source>
</evidence>
<feature type="transmembrane region" description="Helical" evidence="9">
    <location>
        <begin position="60"/>
        <end position="89"/>
    </location>
</feature>
<dbReference type="KEGG" id="tap:GZ22_04575"/>
<evidence type="ECO:0000256" key="2">
    <source>
        <dbReference type="ARBA" id="ARBA00022448"/>
    </source>
</evidence>
<dbReference type="OrthoDB" id="9770415at2"/>
<dbReference type="PANTHER" id="PTHR43394:SF1">
    <property type="entry name" value="ATP-BINDING CASSETTE SUB-FAMILY B MEMBER 10, MITOCHONDRIAL"/>
    <property type="match status" value="1"/>
</dbReference>
<dbReference type="AlphaFoldDB" id="A0A075LJ80"/>
<dbReference type="GO" id="GO:0005886">
    <property type="term" value="C:plasma membrane"/>
    <property type="evidence" value="ECO:0007669"/>
    <property type="project" value="UniProtKB-SubCell"/>
</dbReference>
<dbReference type="InterPro" id="IPR036640">
    <property type="entry name" value="ABC1_TM_sf"/>
</dbReference>
<feature type="transmembrane region" description="Helical" evidence="9">
    <location>
        <begin position="21"/>
        <end position="40"/>
    </location>
</feature>
<feature type="domain" description="ABC transmembrane type-1" evidence="11">
    <location>
        <begin position="21"/>
        <end position="304"/>
    </location>
</feature>
<dbReference type="FunFam" id="3.40.50.300:FF:000221">
    <property type="entry name" value="Multidrug ABC transporter ATP-binding protein"/>
    <property type="match status" value="1"/>
</dbReference>
<dbReference type="GO" id="GO:0005524">
    <property type="term" value="F:ATP binding"/>
    <property type="evidence" value="ECO:0007669"/>
    <property type="project" value="UniProtKB-KW"/>
</dbReference>
<comment type="subcellular location">
    <subcellularLocation>
        <location evidence="1">Cell membrane</location>
        <topology evidence="1">Multi-pass membrane protein</topology>
    </subcellularLocation>
</comment>
<keyword evidence="2" id="KW-0813">Transport</keyword>
<dbReference type="Pfam" id="PF00664">
    <property type="entry name" value="ABC_membrane"/>
    <property type="match status" value="1"/>
</dbReference>
<evidence type="ECO:0000256" key="7">
    <source>
        <dbReference type="ARBA" id="ARBA00022989"/>
    </source>
</evidence>
<sequence>MFDVLKKLDWFFLKYWKRYTIAIIALIIASLIGLIPPMLIGQTIDEINYNSLTTERLWQVIGLFLLLIVLHYVISYVWDYTLFSGSAILERLMRSKLMGHFFRMTPTFFDKKKVGDLMAQGTNDLRAIYMTSGFGVLTLVDSSIFMLMIIGIMGFSISWELTLVALIPMPIMAIVMHKYGEAINERFTEAQEAFGNLNNEVLESIRGVRVTRAFVQEKQDEQRFQDMTEDVYQKNIKVAKIDALFEPTMKILVGLSYTIGIGYGALLVFRNEITLGNLVSFNMYLGMLIWPMFAVGELINVLQRGNASLDRVNMTLDYPADVTDPGKPAEKEKPGDIVFDHVSFRYPGNDTERLHNITLDIKQGTTLGVVGKTGAGKSTLFKQLLRQYPPGEGRLLLGGTPIEEFSLEKTRSWIGYVPQEQILFSKSIRENIQYGKHDATDEEILRVMKLAHFLTDIQSLPEGLDTKVGESGVTLSGGQKQRVALARAFIKNPEILILDDSMSAVDGKTEANIIEHLKTERQDKTTIIAAHRLSAVKHAEQIIVLDAGGIIEQGTHEELLAANGWYASQYYLQQLEDKEVISS</sequence>
<dbReference type="InterPro" id="IPR017871">
    <property type="entry name" value="ABC_transporter-like_CS"/>
</dbReference>
<dbReference type="GO" id="GO:0016887">
    <property type="term" value="F:ATP hydrolysis activity"/>
    <property type="evidence" value="ECO:0007669"/>
    <property type="project" value="InterPro"/>
</dbReference>
<proteinExistence type="predicted"/>
<reference evidence="12 13" key="1">
    <citation type="submission" date="2014-07" db="EMBL/GenBank/DDBJ databases">
        <title>Complete genome sequence of a moderately halophilic bacterium Terribacillus aidingensis MP602, isolated from Cryptomeria fortunei in Tianmu mountain in China.</title>
        <authorList>
            <person name="Wang Y."/>
            <person name="Lu P."/>
            <person name="Zhang L."/>
        </authorList>
    </citation>
    <scope>NUCLEOTIDE SEQUENCE [LARGE SCALE GENOMIC DNA]</scope>
    <source>
        <strain evidence="12 13">MP602</strain>
    </source>
</reference>
<dbReference type="EMBL" id="CP008876">
    <property type="protein sequence ID" value="AIF65977.1"/>
    <property type="molecule type" value="Genomic_DNA"/>
</dbReference>
<gene>
    <name evidence="12" type="ORF">GZ22_04575</name>
</gene>
<feature type="transmembrane region" description="Helical" evidence="9">
    <location>
        <begin position="281"/>
        <end position="302"/>
    </location>
</feature>
<evidence type="ECO:0000259" key="11">
    <source>
        <dbReference type="PROSITE" id="PS50929"/>
    </source>
</evidence>
<dbReference type="Pfam" id="PF00005">
    <property type="entry name" value="ABC_tran"/>
    <property type="match status" value="1"/>
</dbReference>
<dbReference type="PANTHER" id="PTHR43394">
    <property type="entry name" value="ATP-DEPENDENT PERMEASE MDL1, MITOCHONDRIAL"/>
    <property type="match status" value="1"/>
</dbReference>
<dbReference type="HOGENOM" id="CLU_000604_84_3_9"/>
<evidence type="ECO:0000256" key="9">
    <source>
        <dbReference type="SAM" id="Phobius"/>
    </source>
</evidence>
<dbReference type="CDD" id="cd18541">
    <property type="entry name" value="ABC_6TM_TmrB_like"/>
    <property type="match status" value="1"/>
</dbReference>
<dbReference type="SMART" id="SM00382">
    <property type="entry name" value="AAA"/>
    <property type="match status" value="1"/>
</dbReference>
<evidence type="ECO:0000313" key="12">
    <source>
        <dbReference type="EMBL" id="AIF65977.1"/>
    </source>
</evidence>
<name>A0A075LJ80_9BACI</name>
<dbReference type="FunFam" id="1.20.1560.10:FF:000011">
    <property type="entry name" value="Multidrug ABC transporter ATP-binding protein"/>
    <property type="match status" value="1"/>
</dbReference>
<dbReference type="Proteomes" id="UP000027980">
    <property type="component" value="Chromosome"/>
</dbReference>
<dbReference type="GeneID" id="34221719"/>
<dbReference type="GO" id="GO:0015421">
    <property type="term" value="F:ABC-type oligopeptide transporter activity"/>
    <property type="evidence" value="ECO:0007669"/>
    <property type="project" value="TreeGrafter"/>
</dbReference>
<dbReference type="Gene3D" id="3.40.50.300">
    <property type="entry name" value="P-loop containing nucleotide triphosphate hydrolases"/>
    <property type="match status" value="1"/>
</dbReference>
<evidence type="ECO:0000256" key="1">
    <source>
        <dbReference type="ARBA" id="ARBA00004651"/>
    </source>
</evidence>
<evidence type="ECO:0000259" key="10">
    <source>
        <dbReference type="PROSITE" id="PS50893"/>
    </source>
</evidence>
<protein>
    <submittedName>
        <fullName evidence="12">Multidrug ABC transporter ATP-binding protein</fullName>
    </submittedName>
</protein>
<dbReference type="InterPro" id="IPR039421">
    <property type="entry name" value="Type_1_exporter"/>
</dbReference>